<name>A0A7V0Q7B2_UNCW3</name>
<dbReference type="Pfam" id="PF01370">
    <property type="entry name" value="Epimerase"/>
    <property type="match status" value="1"/>
</dbReference>
<dbReference type="AlphaFoldDB" id="A0A7V0Q7B2"/>
<organism evidence="2">
    <name type="scientific">candidate division WOR-3 bacterium</name>
    <dbReference type="NCBI Taxonomy" id="2052148"/>
    <lineage>
        <taxon>Bacteria</taxon>
        <taxon>Bacteria division WOR-3</taxon>
    </lineage>
</organism>
<evidence type="ECO:0000313" key="2">
    <source>
        <dbReference type="EMBL" id="HDL60230.1"/>
    </source>
</evidence>
<feature type="domain" description="NAD-dependent epimerase/dehydratase" evidence="1">
    <location>
        <begin position="6"/>
        <end position="173"/>
    </location>
</feature>
<dbReference type="EMBL" id="DRDR01000090">
    <property type="protein sequence ID" value="HDL60230.1"/>
    <property type="molecule type" value="Genomic_DNA"/>
</dbReference>
<gene>
    <name evidence="2" type="ORF">ENH14_02115</name>
</gene>
<accession>A0A7V0Q7B2</accession>
<evidence type="ECO:0000259" key="1">
    <source>
        <dbReference type="Pfam" id="PF01370"/>
    </source>
</evidence>
<sequence>MKKKLLITGIEGTIGRILREALSGYEIYGVDIKDSHFPKYFKVDISDYPMLEEVFREVMPDYVVHLAADPRVHAPWESVLKNNIIGTRNIYECAKKFGVKKIVFASSNHVTGCYENPELYSKENPRKITVYDPIRPDGDYAVSKVFGEALAREYFELYGISSICLRIGAVLRDNDPPRDKRLMKIWLSHNDLIQLVEKSLSSDVKFGIYYGISNNRGSFLDISNARRELGYEPQDDAFQMA</sequence>
<dbReference type="InterPro" id="IPR050177">
    <property type="entry name" value="Lipid_A_modif_metabolic_enz"/>
</dbReference>
<dbReference type="PANTHER" id="PTHR43245">
    <property type="entry name" value="BIFUNCTIONAL POLYMYXIN RESISTANCE PROTEIN ARNA"/>
    <property type="match status" value="1"/>
</dbReference>
<dbReference type="Gene3D" id="3.40.50.720">
    <property type="entry name" value="NAD(P)-binding Rossmann-like Domain"/>
    <property type="match status" value="1"/>
</dbReference>
<dbReference type="InterPro" id="IPR036291">
    <property type="entry name" value="NAD(P)-bd_dom_sf"/>
</dbReference>
<protein>
    <submittedName>
        <fullName evidence="2">NAD(P)-dependent oxidoreductase</fullName>
    </submittedName>
</protein>
<proteinExistence type="predicted"/>
<dbReference type="InterPro" id="IPR001509">
    <property type="entry name" value="Epimerase_deHydtase"/>
</dbReference>
<reference evidence="2" key="1">
    <citation type="journal article" date="2020" name="mSystems">
        <title>Genome- and Community-Level Interaction Insights into Carbon Utilization and Element Cycling Functions of Hydrothermarchaeota in Hydrothermal Sediment.</title>
        <authorList>
            <person name="Zhou Z."/>
            <person name="Liu Y."/>
            <person name="Xu W."/>
            <person name="Pan J."/>
            <person name="Luo Z.H."/>
            <person name="Li M."/>
        </authorList>
    </citation>
    <scope>NUCLEOTIDE SEQUENCE [LARGE SCALE GENOMIC DNA]</scope>
    <source>
        <strain evidence="2">HyVt-28</strain>
    </source>
</reference>
<dbReference type="Proteomes" id="UP000886381">
    <property type="component" value="Unassembled WGS sequence"/>
</dbReference>
<dbReference type="SUPFAM" id="SSF51735">
    <property type="entry name" value="NAD(P)-binding Rossmann-fold domains"/>
    <property type="match status" value="1"/>
</dbReference>
<comment type="caution">
    <text evidence="2">The sequence shown here is derived from an EMBL/GenBank/DDBJ whole genome shotgun (WGS) entry which is preliminary data.</text>
</comment>
<dbReference type="PANTHER" id="PTHR43245:SF55">
    <property type="entry name" value="NAD(P)-BINDING DOMAIN-CONTAINING PROTEIN"/>
    <property type="match status" value="1"/>
</dbReference>